<sequence length="322" mass="36516">MNGRQKSGKTKKDANGLDKDRTCLGHPASYGGFEISVGATDTIFGKKLKLCDNCCRLPDCPQCRQILILEELEKFFDNKNFLYLEYLHVNMDHNRFVPMSAILRIPEMVALNASEIDLMRVGEHSRMLEMDKSFTKFRIIYRHKFTCQIRDALIWNRPLDNQLPKETTESSPSSESYKIEFKIDYERLYASLAPSIKENGKKDESWACKSSTIAIGRLSTPGDKISTTMSTGGPAVWDPLSIRQLVNEYQKQSLPRCRFCGGRRHHRDCPIEDVAAGAAMTMATKKTSTVVLPRTVQRGKARTTREHLLRRGRATIDTGSDT</sequence>
<dbReference type="OrthoDB" id="6302236at2759"/>
<accession>A0A0R3SKV3</accession>
<gene>
    <name evidence="2" type="ORF">HDID_LOCUS5566</name>
</gene>
<proteinExistence type="predicted"/>
<feature type="compositionally biased region" description="Basic and acidic residues" evidence="1">
    <location>
        <begin position="10"/>
        <end position="20"/>
    </location>
</feature>
<dbReference type="EMBL" id="UYSG01003005">
    <property type="protein sequence ID" value="VDL57884.1"/>
    <property type="molecule type" value="Genomic_DNA"/>
</dbReference>
<dbReference type="Proteomes" id="UP000274504">
    <property type="component" value="Unassembled WGS sequence"/>
</dbReference>
<reference evidence="2 3" key="2">
    <citation type="submission" date="2018-11" db="EMBL/GenBank/DDBJ databases">
        <authorList>
            <consortium name="Pathogen Informatics"/>
        </authorList>
    </citation>
    <scope>NUCLEOTIDE SEQUENCE [LARGE SCALE GENOMIC DNA]</scope>
</reference>
<evidence type="ECO:0000256" key="1">
    <source>
        <dbReference type="SAM" id="MobiDB-lite"/>
    </source>
</evidence>
<reference evidence="4" key="1">
    <citation type="submission" date="2017-02" db="UniProtKB">
        <authorList>
            <consortium name="WormBaseParasite"/>
        </authorList>
    </citation>
    <scope>IDENTIFICATION</scope>
</reference>
<dbReference type="InterPro" id="IPR036390">
    <property type="entry name" value="WH_DNA-bd_sf"/>
</dbReference>
<dbReference type="WBParaSite" id="HDID_0000556801-mRNA-1">
    <property type="protein sequence ID" value="HDID_0000556801-mRNA-1"/>
    <property type="gene ID" value="HDID_0000556801"/>
</dbReference>
<evidence type="ECO:0000313" key="3">
    <source>
        <dbReference type="Proteomes" id="UP000274504"/>
    </source>
</evidence>
<dbReference type="SUPFAM" id="SSF46785">
    <property type="entry name" value="Winged helix' DNA-binding domain"/>
    <property type="match status" value="1"/>
</dbReference>
<dbReference type="Gene3D" id="1.10.10.10">
    <property type="entry name" value="Winged helix-like DNA-binding domain superfamily/Winged helix DNA-binding domain"/>
    <property type="match status" value="1"/>
</dbReference>
<protein>
    <submittedName>
        <fullName evidence="4">Zf-CCHC_6 domain-containing protein</fullName>
    </submittedName>
</protein>
<evidence type="ECO:0000313" key="2">
    <source>
        <dbReference type="EMBL" id="VDL57884.1"/>
    </source>
</evidence>
<organism evidence="4">
    <name type="scientific">Hymenolepis diminuta</name>
    <name type="common">Rat tapeworm</name>
    <dbReference type="NCBI Taxonomy" id="6216"/>
    <lineage>
        <taxon>Eukaryota</taxon>
        <taxon>Metazoa</taxon>
        <taxon>Spiralia</taxon>
        <taxon>Lophotrochozoa</taxon>
        <taxon>Platyhelminthes</taxon>
        <taxon>Cestoda</taxon>
        <taxon>Eucestoda</taxon>
        <taxon>Cyclophyllidea</taxon>
        <taxon>Hymenolepididae</taxon>
        <taxon>Hymenolepis</taxon>
    </lineage>
</organism>
<feature type="region of interest" description="Disordered" evidence="1">
    <location>
        <begin position="1"/>
        <end position="20"/>
    </location>
</feature>
<dbReference type="InterPro" id="IPR036388">
    <property type="entry name" value="WH-like_DNA-bd_sf"/>
</dbReference>
<evidence type="ECO:0000313" key="4">
    <source>
        <dbReference type="WBParaSite" id="HDID_0000556801-mRNA-1"/>
    </source>
</evidence>
<name>A0A0R3SKV3_HYMDI</name>
<dbReference type="AlphaFoldDB" id="A0A0R3SKV3"/>